<feature type="compositionally biased region" description="Basic and acidic residues" evidence="1">
    <location>
        <begin position="36"/>
        <end position="51"/>
    </location>
</feature>
<protein>
    <submittedName>
        <fullName evidence="2">Uncharacterized protein</fullName>
    </submittedName>
</protein>
<dbReference type="RefSeq" id="WP_003575027.1">
    <property type="nucleotide sequence ID" value="NZ_JH719392.1"/>
</dbReference>
<dbReference type="AlphaFoldDB" id="J0L5I0"/>
<organism evidence="2 3">
    <name type="scientific">Rhizobium leguminosarum bv. trifolii WSM2297</name>
    <dbReference type="NCBI Taxonomy" id="754762"/>
    <lineage>
        <taxon>Bacteria</taxon>
        <taxon>Pseudomonadati</taxon>
        <taxon>Pseudomonadota</taxon>
        <taxon>Alphaproteobacteria</taxon>
        <taxon>Hyphomicrobiales</taxon>
        <taxon>Rhizobiaceae</taxon>
        <taxon>Rhizobium/Agrobacterium group</taxon>
        <taxon>Rhizobium</taxon>
    </lineage>
</organism>
<dbReference type="Proteomes" id="UP000005732">
    <property type="component" value="Unassembled WGS sequence"/>
</dbReference>
<dbReference type="HOGENOM" id="CLU_2957510_0_0_5"/>
<evidence type="ECO:0000313" key="2">
    <source>
        <dbReference type="EMBL" id="EJC85604.1"/>
    </source>
</evidence>
<dbReference type="EMBL" id="JH719392">
    <property type="protein sequence ID" value="EJC85604.1"/>
    <property type="molecule type" value="Genomic_DNA"/>
</dbReference>
<reference evidence="2 3" key="1">
    <citation type="submission" date="2012-02" db="EMBL/GenBank/DDBJ databases">
        <title>Improved High-Quality Draft Sequence of Rhizobium leguminosarum bv. trifolii WSM2297.</title>
        <authorList>
            <consortium name="US DOE Joint Genome Institute"/>
            <person name="Lucas S."/>
            <person name="Han J."/>
            <person name="Lapidus A."/>
            <person name="Cheng J.-F."/>
            <person name="Goodwin L."/>
            <person name="Pitluck S."/>
            <person name="Peters L."/>
            <person name="Ovchinnikova G."/>
            <person name="Zhang X."/>
            <person name="Detter J.C."/>
            <person name="Han C."/>
            <person name="Tapia R."/>
            <person name="Land M."/>
            <person name="Hauser L."/>
            <person name="Kyrpides N."/>
            <person name="Ivanova N."/>
            <person name="Pagani I."/>
            <person name="Brau L."/>
            <person name="Yates R."/>
            <person name="O'Hara G."/>
            <person name="Rui T."/>
            <person name="Howieson J."/>
            <person name="Reeve W."/>
            <person name="Woyke T."/>
        </authorList>
    </citation>
    <scope>NUCLEOTIDE SEQUENCE [LARGE SCALE GENOMIC DNA]</scope>
    <source>
        <strain evidence="2 3">WSM2297</strain>
    </source>
</reference>
<evidence type="ECO:0000313" key="3">
    <source>
        <dbReference type="Proteomes" id="UP000005732"/>
    </source>
</evidence>
<name>J0L5I0_RHILT</name>
<accession>J0L5I0</accession>
<evidence type="ECO:0000256" key="1">
    <source>
        <dbReference type="SAM" id="MobiDB-lite"/>
    </source>
</evidence>
<feature type="region of interest" description="Disordered" evidence="1">
    <location>
        <begin position="30"/>
        <end position="59"/>
    </location>
</feature>
<proteinExistence type="predicted"/>
<sequence length="59" mass="6656">MLLQKLQENYEDLMKIGVEAREAGRKIGLEPSCADSTDHEEAPSKAEEPKVVVRKVMTR</sequence>
<gene>
    <name evidence="2" type="ORF">Rleg4DRAFT_7491</name>
</gene>